<sequence>MKRILYSFLLIILAVGVSGCMKQESTDKEAKTSEQAMLKYLKDTYGQGFTKIEYIPAKRGFNDSLNKNILIAKSEDGVLVNVQETLSSKGEFYDNYPNAYAGKLFDAKIDYTSIKNLRAAKTYANLNNEDLTIENMQQKEFTFAKGDVYSLDSIISISGEADDEVLKELYQVYQTLQTFDSENISFIVAFSGDEDKAKKYVENFYLYGVQDWEEFDKSVKETLTVLDKGLSFEEFKSQLKTVGG</sequence>
<comment type="caution">
    <text evidence="2">The sequence shown here is derived from an EMBL/GenBank/DDBJ whole genome shotgun (WGS) entry which is preliminary data.</text>
</comment>
<feature type="signal peptide" evidence="1">
    <location>
        <begin position="1"/>
        <end position="22"/>
    </location>
</feature>
<evidence type="ECO:0000313" key="3">
    <source>
        <dbReference type="Proteomes" id="UP000679749"/>
    </source>
</evidence>
<gene>
    <name evidence="2" type="ORF">KHA99_10950</name>
</gene>
<dbReference type="PROSITE" id="PS51257">
    <property type="entry name" value="PROKAR_LIPOPROTEIN"/>
    <property type="match status" value="1"/>
</dbReference>
<dbReference type="AlphaFoldDB" id="A0A942U8S8"/>
<organism evidence="2 3">
    <name type="scientific">Neobacillus rhizophilus</name>
    <dbReference type="NCBI Taxonomy" id="2833579"/>
    <lineage>
        <taxon>Bacteria</taxon>
        <taxon>Bacillati</taxon>
        <taxon>Bacillota</taxon>
        <taxon>Bacilli</taxon>
        <taxon>Bacillales</taxon>
        <taxon>Bacillaceae</taxon>
        <taxon>Neobacillus</taxon>
    </lineage>
</organism>
<proteinExistence type="predicted"/>
<evidence type="ECO:0000256" key="1">
    <source>
        <dbReference type="SAM" id="SignalP"/>
    </source>
</evidence>
<dbReference type="RefSeq" id="WP_213117481.1">
    <property type="nucleotide sequence ID" value="NZ_JAGYPF010000002.1"/>
</dbReference>
<evidence type="ECO:0000313" key="2">
    <source>
        <dbReference type="EMBL" id="MBS4212964.1"/>
    </source>
</evidence>
<feature type="chain" id="PRO_5038962690" description="Lipoprotein" evidence="1">
    <location>
        <begin position="23"/>
        <end position="244"/>
    </location>
</feature>
<evidence type="ECO:0008006" key="4">
    <source>
        <dbReference type="Google" id="ProtNLM"/>
    </source>
</evidence>
<reference evidence="2" key="1">
    <citation type="submission" date="2021-05" db="EMBL/GenBank/DDBJ databases">
        <title>Novel Bacillus species.</title>
        <authorList>
            <person name="Liu G."/>
        </authorList>
    </citation>
    <scope>NUCLEOTIDE SEQUENCE</scope>
    <source>
        <strain evidence="2">FJAT-49825</strain>
    </source>
</reference>
<dbReference type="Proteomes" id="UP000679749">
    <property type="component" value="Unassembled WGS sequence"/>
</dbReference>
<protein>
    <recommendedName>
        <fullName evidence="4">Lipoprotein</fullName>
    </recommendedName>
</protein>
<accession>A0A942U8S8</accession>
<keyword evidence="1" id="KW-0732">Signal</keyword>
<name>A0A942U8S8_9BACI</name>
<dbReference type="EMBL" id="JAGYPF010000002">
    <property type="protein sequence ID" value="MBS4212964.1"/>
    <property type="molecule type" value="Genomic_DNA"/>
</dbReference>
<keyword evidence="3" id="KW-1185">Reference proteome</keyword>